<accession>A0A7C2JZR5</accession>
<name>A0A7C2JZR5_9PLAN</name>
<dbReference type="AlphaFoldDB" id="A0A7C2JZR5"/>
<dbReference type="EMBL" id="DSOK01000153">
    <property type="protein sequence ID" value="HEN14843.1"/>
    <property type="molecule type" value="Genomic_DNA"/>
</dbReference>
<gene>
    <name evidence="2" type="ORF">ENQ76_05155</name>
</gene>
<dbReference type="Gene3D" id="2.60.120.380">
    <property type="match status" value="2"/>
</dbReference>
<dbReference type="InterPro" id="IPR013783">
    <property type="entry name" value="Ig-like_fold"/>
</dbReference>
<feature type="signal peptide" evidence="1">
    <location>
        <begin position="1"/>
        <end position="21"/>
    </location>
</feature>
<organism evidence="2">
    <name type="scientific">Schlesneria paludicola</name>
    <dbReference type="NCBI Taxonomy" id="360056"/>
    <lineage>
        <taxon>Bacteria</taxon>
        <taxon>Pseudomonadati</taxon>
        <taxon>Planctomycetota</taxon>
        <taxon>Planctomycetia</taxon>
        <taxon>Planctomycetales</taxon>
        <taxon>Planctomycetaceae</taxon>
        <taxon>Schlesneria</taxon>
    </lineage>
</organism>
<evidence type="ECO:0000256" key="1">
    <source>
        <dbReference type="SAM" id="SignalP"/>
    </source>
</evidence>
<dbReference type="Gene3D" id="2.60.40.10">
    <property type="entry name" value="Immunoglobulins"/>
    <property type="match status" value="1"/>
</dbReference>
<evidence type="ECO:0000313" key="2">
    <source>
        <dbReference type="EMBL" id="HEN14843.1"/>
    </source>
</evidence>
<reference evidence="2" key="1">
    <citation type="journal article" date="2020" name="mSystems">
        <title>Genome- and Community-Level Interaction Insights into Carbon Utilization and Element Cycling Functions of Hydrothermarchaeota in Hydrothermal Sediment.</title>
        <authorList>
            <person name="Zhou Z."/>
            <person name="Liu Y."/>
            <person name="Xu W."/>
            <person name="Pan J."/>
            <person name="Luo Z.H."/>
            <person name="Li M."/>
        </authorList>
    </citation>
    <scope>NUCLEOTIDE SEQUENCE [LARGE SCALE GENOMIC DNA]</scope>
    <source>
        <strain evidence="2">SpSt-339</strain>
    </source>
</reference>
<comment type="caution">
    <text evidence="2">The sequence shown here is derived from an EMBL/GenBank/DDBJ whole genome shotgun (WGS) entry which is preliminary data.</text>
</comment>
<keyword evidence="1" id="KW-0732">Signal</keyword>
<sequence>MMARAPLAVVLVFAIAAGVSAQEPNVTAVTPAAVKPGESTRLQLGGANLANAKALWISFPGEVSLAADVPDNGTKADQVTYSVQTPADVPVGIHALRVLTDKGVSPLRFLLVDDLPSVAQAGNNTSAATAQVLPLPCAVDGNVGNLSVQYFKFPAAEGQRLSFEVLARRIGSPLDPMIRLLDAQGRELAFSDDAAGLSGDSQLQYTFKTAGDYLLELRDIRYQGGAYRLRIGDFPCVTAAFPLAVQRGQTASITLAGPGTENVAAATVTAPAATEIEWLPVSAKRTGGASSGFASVQVVDRPQLIEQEPNNAAEQAQRIDLAADINGRFETRGDVDRYVFSAKKDQSVVFTGVTRVQGSPTDLVLKVLGADGKQVAMVDDTGTDEGTLTFKAPADGDYTLLVEDLTKRGGPEHAYRIEVSPPLTTFALAVSADTWNVPAGGATSATVTAKRQGYGGEIELSVVGLPEGFVASPSVIGAGRNDALLTVTAPANATAGALQTVRVIGRGKQGEQEIVAAAEFTGVLKQRFANMRFPPQHIATTAAASVAPSVSFTWKAEPAELVFGKDLSTKTKLIVQRASGIGETVTVAVQPPQNGLPAGVTVGVKNIDKGQAEVEIAVSADGKAPLGDFTAGLVGTLKQGNNTVTQPLALRLKLQPPLTASLNAGDAKLARGGELTVKVNVQRNPALQGAATVTLANLPNGVTAAPGMLAADAGEIELKLTAAADAAQGTVNNVAAKVEIAANGKKYEGTSGNVTLTVE</sequence>
<proteinExistence type="predicted"/>
<protein>
    <submittedName>
        <fullName evidence="2">Uncharacterized protein</fullName>
    </submittedName>
</protein>
<feature type="chain" id="PRO_5028181915" evidence="1">
    <location>
        <begin position="22"/>
        <end position="759"/>
    </location>
</feature>